<dbReference type="CDD" id="cd02947">
    <property type="entry name" value="TRX_family"/>
    <property type="match status" value="1"/>
</dbReference>
<evidence type="ECO:0000313" key="2">
    <source>
        <dbReference type="EMBL" id="KAJ6038325.1"/>
    </source>
</evidence>
<dbReference type="PANTHER" id="PTHR10438:SF468">
    <property type="entry name" value="THIOREDOXIN-1-RELATED"/>
    <property type="match status" value="1"/>
</dbReference>
<proteinExistence type="predicted"/>
<sequence>MSVIQITTKKEFDELVKCKSAVALHAKADWSGPCKAISPVFNKHDQVYTNDSLTFARFETDDVADLAQELSISNILAFLFFEEGEKCDSVVRANPSAPKDSIQKLHG</sequence>
<evidence type="ECO:0000259" key="1">
    <source>
        <dbReference type="Pfam" id="PF00085"/>
    </source>
</evidence>
<keyword evidence="3" id="KW-1185">Reference proteome</keyword>
<feature type="domain" description="Thioredoxin" evidence="1">
    <location>
        <begin position="4"/>
        <end position="95"/>
    </location>
</feature>
<dbReference type="InterPro" id="IPR050620">
    <property type="entry name" value="Thioredoxin_H-type-like"/>
</dbReference>
<dbReference type="InterPro" id="IPR013766">
    <property type="entry name" value="Thioredoxin_domain"/>
</dbReference>
<reference evidence="2" key="1">
    <citation type="journal article" date="2023" name="IMA Fungus">
        <title>Comparative genomic study of the Penicillium genus elucidates a diverse pangenome and 15 lateral gene transfer events.</title>
        <authorList>
            <person name="Petersen C."/>
            <person name="Sorensen T."/>
            <person name="Nielsen M.R."/>
            <person name="Sondergaard T.E."/>
            <person name="Sorensen J.L."/>
            <person name="Fitzpatrick D.A."/>
            <person name="Frisvad J.C."/>
            <person name="Nielsen K.L."/>
        </authorList>
    </citation>
    <scope>NUCLEOTIDE SEQUENCE</scope>
    <source>
        <strain evidence="2">IBT 15450</strain>
    </source>
</reference>
<protein>
    <recommendedName>
        <fullName evidence="1">Thioredoxin domain-containing protein</fullName>
    </recommendedName>
</protein>
<dbReference type="InterPro" id="IPR036249">
    <property type="entry name" value="Thioredoxin-like_sf"/>
</dbReference>
<dbReference type="PANTHER" id="PTHR10438">
    <property type="entry name" value="THIOREDOXIN"/>
    <property type="match status" value="1"/>
</dbReference>
<dbReference type="Gene3D" id="3.40.30.10">
    <property type="entry name" value="Glutaredoxin"/>
    <property type="match status" value="1"/>
</dbReference>
<dbReference type="SUPFAM" id="SSF52833">
    <property type="entry name" value="Thioredoxin-like"/>
    <property type="match status" value="1"/>
</dbReference>
<name>A0AAD6I985_PENCN</name>
<reference evidence="2" key="2">
    <citation type="submission" date="2023-01" db="EMBL/GenBank/DDBJ databases">
        <authorList>
            <person name="Petersen C."/>
        </authorList>
    </citation>
    <scope>NUCLEOTIDE SEQUENCE</scope>
    <source>
        <strain evidence="2">IBT 15450</strain>
    </source>
</reference>
<dbReference type="Proteomes" id="UP001219568">
    <property type="component" value="Unassembled WGS sequence"/>
</dbReference>
<organism evidence="2 3">
    <name type="scientific">Penicillium canescens</name>
    <dbReference type="NCBI Taxonomy" id="5083"/>
    <lineage>
        <taxon>Eukaryota</taxon>
        <taxon>Fungi</taxon>
        <taxon>Dikarya</taxon>
        <taxon>Ascomycota</taxon>
        <taxon>Pezizomycotina</taxon>
        <taxon>Eurotiomycetes</taxon>
        <taxon>Eurotiomycetidae</taxon>
        <taxon>Eurotiales</taxon>
        <taxon>Aspergillaceae</taxon>
        <taxon>Penicillium</taxon>
    </lineage>
</organism>
<dbReference type="EMBL" id="JAQJZL010000009">
    <property type="protein sequence ID" value="KAJ6038325.1"/>
    <property type="molecule type" value="Genomic_DNA"/>
</dbReference>
<accession>A0AAD6I985</accession>
<dbReference type="Pfam" id="PF00085">
    <property type="entry name" value="Thioredoxin"/>
    <property type="match status" value="1"/>
</dbReference>
<comment type="caution">
    <text evidence="2">The sequence shown here is derived from an EMBL/GenBank/DDBJ whole genome shotgun (WGS) entry which is preliminary data.</text>
</comment>
<gene>
    <name evidence="2" type="ORF">N7460_008096</name>
</gene>
<evidence type="ECO:0000313" key="3">
    <source>
        <dbReference type="Proteomes" id="UP001219568"/>
    </source>
</evidence>
<dbReference type="AlphaFoldDB" id="A0AAD6I985"/>